<keyword evidence="1" id="KW-0732">Signal</keyword>
<feature type="signal peptide" evidence="1">
    <location>
        <begin position="1"/>
        <end position="34"/>
    </location>
</feature>
<keyword evidence="3" id="KW-1185">Reference proteome</keyword>
<comment type="caution">
    <text evidence="2">The sequence shown here is derived from an EMBL/GenBank/DDBJ whole genome shotgun (WGS) entry which is preliminary data.</text>
</comment>
<evidence type="ECO:0000313" key="3">
    <source>
        <dbReference type="Proteomes" id="UP000582643"/>
    </source>
</evidence>
<evidence type="ECO:0000313" key="2">
    <source>
        <dbReference type="EMBL" id="MBB4984732.1"/>
    </source>
</evidence>
<dbReference type="InterPro" id="IPR006311">
    <property type="entry name" value="TAT_signal"/>
</dbReference>
<reference evidence="2 3" key="1">
    <citation type="submission" date="2020-08" db="EMBL/GenBank/DDBJ databases">
        <title>Genomic Encyclopedia of Type Strains, Phase III (KMG-III): the genomes of soil and plant-associated and newly described type strains.</title>
        <authorList>
            <person name="Whitman W."/>
        </authorList>
    </citation>
    <scope>NUCLEOTIDE SEQUENCE [LARGE SCALE GENOMIC DNA]</scope>
    <source>
        <strain evidence="2 3">SFB5A</strain>
    </source>
</reference>
<name>A0A7W7U5X7_9ACTN</name>
<sequence>MQTSTTSRRRRLRTALVAAVMGASALSGTGMAHAEGDPTAWISSDEDTIMSMQKCAGSSEEFRFRLYYSPNYSGAWVNIGHNIYDMLALKMPYTPATPLRFCSNTGSGSGQVAGNNAASAYNWYDGYSANVYYSAGYKGAYDYVGSRSGVSTLVNTRNDNRSIQFSQSW</sequence>
<dbReference type="AlphaFoldDB" id="A0A7W7U5X7"/>
<dbReference type="PROSITE" id="PS51318">
    <property type="entry name" value="TAT"/>
    <property type="match status" value="1"/>
</dbReference>
<protein>
    <submittedName>
        <fullName evidence="2">Uncharacterized protein</fullName>
    </submittedName>
</protein>
<dbReference type="Proteomes" id="UP000582643">
    <property type="component" value="Unassembled WGS sequence"/>
</dbReference>
<proteinExistence type="predicted"/>
<evidence type="ECO:0000256" key="1">
    <source>
        <dbReference type="SAM" id="SignalP"/>
    </source>
</evidence>
<organism evidence="2 3">
    <name type="scientific">Streptomyces nymphaeiformis</name>
    <dbReference type="NCBI Taxonomy" id="2663842"/>
    <lineage>
        <taxon>Bacteria</taxon>
        <taxon>Bacillati</taxon>
        <taxon>Actinomycetota</taxon>
        <taxon>Actinomycetes</taxon>
        <taxon>Kitasatosporales</taxon>
        <taxon>Streptomycetaceae</taxon>
        <taxon>Streptomyces</taxon>
    </lineage>
</organism>
<feature type="chain" id="PRO_5030747096" evidence="1">
    <location>
        <begin position="35"/>
        <end position="169"/>
    </location>
</feature>
<dbReference type="RefSeq" id="WP_116157868.1">
    <property type="nucleotide sequence ID" value="NZ_JACHJY010000008.1"/>
</dbReference>
<accession>A0A7W7U5X7</accession>
<gene>
    <name evidence="2" type="ORF">GGE06_005678</name>
</gene>
<dbReference type="EMBL" id="JACHJY010000008">
    <property type="protein sequence ID" value="MBB4984732.1"/>
    <property type="molecule type" value="Genomic_DNA"/>
</dbReference>